<name>A0A2W2AXG1_9HYPH</name>
<evidence type="ECO:0000313" key="2">
    <source>
        <dbReference type="Proteomes" id="UP000248795"/>
    </source>
</evidence>
<gene>
    <name evidence="1" type="ORF">DK847_01080</name>
</gene>
<dbReference type="Gene3D" id="3.40.630.30">
    <property type="match status" value="1"/>
</dbReference>
<keyword evidence="2" id="KW-1185">Reference proteome</keyword>
<organism evidence="1 2">
    <name type="scientific">Aestuariivirga litoralis</name>
    <dbReference type="NCBI Taxonomy" id="2650924"/>
    <lineage>
        <taxon>Bacteria</taxon>
        <taxon>Pseudomonadati</taxon>
        <taxon>Pseudomonadota</taxon>
        <taxon>Alphaproteobacteria</taxon>
        <taxon>Hyphomicrobiales</taxon>
        <taxon>Aestuariivirgaceae</taxon>
        <taxon>Aestuariivirga</taxon>
    </lineage>
</organism>
<dbReference type="PANTHER" id="PTHR41368:SF1">
    <property type="entry name" value="PROTEIN YGHO"/>
    <property type="match status" value="1"/>
</dbReference>
<dbReference type="InterPro" id="IPR016181">
    <property type="entry name" value="Acyl_CoA_acyltransferase"/>
</dbReference>
<evidence type="ECO:0000313" key="1">
    <source>
        <dbReference type="EMBL" id="PZF78442.1"/>
    </source>
</evidence>
<dbReference type="InterPro" id="IPR039968">
    <property type="entry name" value="BcerS-like"/>
</dbReference>
<dbReference type="PANTHER" id="PTHR41368">
    <property type="entry name" value="PROTEIN YGHO"/>
    <property type="match status" value="1"/>
</dbReference>
<sequence length="380" mass="42482">MTQSVSVRPVRGKEDLKAFLDVPFALYAGDPNWVAPLYVERFEHLDPQKNPYFRHAEVELFLAFRGNRPVGRISAQLCRLRSERYQDGVGQFGFLEAENDPDVFAALIEAASAWLKQRGATAMQGPFSFSINDETGLLISGFGTPPSVMMGHALPYYAERLEAAGFRKAKDVIAYDFIEQGEMPRALKSAFDKATADKDVVLRPLDKKQLMKELQTVVSIANDAWSDNWGFVPWTEEEMTALANNLKMLVTGDYVAIAEYRGEPAAMAITLPNINDWIAGLGGKLLPLGWAKLAWNLFARPPAAVRMPLMGLRRKYHGTPVGAVLGMAVIARVRNYHVGRGTTRGEASWILEDNMPMRRMIESFGGKPYKTYRIYEKLIG</sequence>
<protein>
    <recommendedName>
        <fullName evidence="3">N-acetyltransferase</fullName>
    </recommendedName>
</protein>
<dbReference type="AlphaFoldDB" id="A0A2W2AXG1"/>
<evidence type="ECO:0008006" key="3">
    <source>
        <dbReference type="Google" id="ProtNLM"/>
    </source>
</evidence>
<dbReference type="SUPFAM" id="SSF55729">
    <property type="entry name" value="Acyl-CoA N-acyltransferases (Nat)"/>
    <property type="match status" value="1"/>
</dbReference>
<accession>A0A2W2AXG1</accession>
<dbReference type="RefSeq" id="WP_111195769.1">
    <property type="nucleotide sequence ID" value="NZ_QKVK01000001.1"/>
</dbReference>
<proteinExistence type="predicted"/>
<dbReference type="EMBL" id="QKVK01000001">
    <property type="protein sequence ID" value="PZF78442.1"/>
    <property type="molecule type" value="Genomic_DNA"/>
</dbReference>
<comment type="caution">
    <text evidence="1">The sequence shown here is derived from an EMBL/GenBank/DDBJ whole genome shotgun (WGS) entry which is preliminary data.</text>
</comment>
<reference evidence="2" key="1">
    <citation type="submission" date="2018-06" db="EMBL/GenBank/DDBJ databases">
        <title>Aestuariibacter litoralis strain KCTC 52945T.</title>
        <authorList>
            <person name="Li X."/>
            <person name="Salam N."/>
            <person name="Li J.-L."/>
            <person name="Chen Y.-M."/>
            <person name="Yang Z.-W."/>
            <person name="Zhang L.-Y."/>
            <person name="Han M.-X."/>
            <person name="Xiao M."/>
            <person name="Li W.-J."/>
        </authorList>
    </citation>
    <scope>NUCLEOTIDE SEQUENCE [LARGE SCALE GENOMIC DNA]</scope>
    <source>
        <strain evidence="2">KCTC 52945</strain>
    </source>
</reference>
<dbReference type="Proteomes" id="UP000248795">
    <property type="component" value="Unassembled WGS sequence"/>
</dbReference>